<reference evidence="4 5" key="1">
    <citation type="submission" date="2019-03" db="EMBL/GenBank/DDBJ databases">
        <title>Above-ground endophytic microbial communities from plants in different locations in the United States.</title>
        <authorList>
            <person name="Frank C."/>
        </authorList>
    </citation>
    <scope>NUCLEOTIDE SEQUENCE [LARGE SCALE GENOMIC DNA]</scope>
    <source>
        <strain evidence="4 5">LP_13_YM</strain>
    </source>
</reference>
<proteinExistence type="inferred from homology"/>
<evidence type="ECO:0000256" key="1">
    <source>
        <dbReference type="ARBA" id="ARBA00009013"/>
    </source>
</evidence>
<feature type="domain" description="STAS" evidence="3">
    <location>
        <begin position="19"/>
        <end position="115"/>
    </location>
</feature>
<dbReference type="InterPro" id="IPR036513">
    <property type="entry name" value="STAS_dom_sf"/>
</dbReference>
<dbReference type="InterPro" id="IPR002645">
    <property type="entry name" value="STAS_dom"/>
</dbReference>
<organism evidence="4 5">
    <name type="scientific">Luteibacter rhizovicinus</name>
    <dbReference type="NCBI Taxonomy" id="242606"/>
    <lineage>
        <taxon>Bacteria</taxon>
        <taxon>Pseudomonadati</taxon>
        <taxon>Pseudomonadota</taxon>
        <taxon>Gammaproteobacteria</taxon>
        <taxon>Lysobacterales</taxon>
        <taxon>Rhodanobacteraceae</taxon>
        <taxon>Luteibacter</taxon>
    </lineage>
</organism>
<dbReference type="PANTHER" id="PTHR33495:SF2">
    <property type="entry name" value="ANTI-SIGMA FACTOR ANTAGONIST TM_1081-RELATED"/>
    <property type="match status" value="1"/>
</dbReference>
<evidence type="ECO:0000313" key="4">
    <source>
        <dbReference type="EMBL" id="TCV91833.1"/>
    </source>
</evidence>
<comment type="caution">
    <text evidence="4">The sequence shown here is derived from an EMBL/GenBank/DDBJ whole genome shotgun (WGS) entry which is preliminary data.</text>
</comment>
<evidence type="ECO:0000256" key="2">
    <source>
        <dbReference type="RuleBase" id="RU003749"/>
    </source>
</evidence>
<dbReference type="RefSeq" id="WP_132146724.1">
    <property type="nucleotide sequence ID" value="NZ_SMCS01000009.1"/>
</dbReference>
<dbReference type="Proteomes" id="UP000295645">
    <property type="component" value="Unassembled WGS sequence"/>
</dbReference>
<dbReference type="EMBL" id="SMCS01000009">
    <property type="protein sequence ID" value="TCV91833.1"/>
    <property type="molecule type" value="Genomic_DNA"/>
</dbReference>
<keyword evidence="5" id="KW-1185">Reference proteome</keyword>
<dbReference type="Gene3D" id="3.30.750.24">
    <property type="entry name" value="STAS domain"/>
    <property type="match status" value="1"/>
</dbReference>
<dbReference type="PROSITE" id="PS50801">
    <property type="entry name" value="STAS"/>
    <property type="match status" value="1"/>
</dbReference>
<accession>A0A4R3YLZ1</accession>
<dbReference type="GO" id="GO:0043856">
    <property type="term" value="F:anti-sigma factor antagonist activity"/>
    <property type="evidence" value="ECO:0007669"/>
    <property type="project" value="InterPro"/>
</dbReference>
<name>A0A4R3YLZ1_9GAMM</name>
<gene>
    <name evidence="4" type="ORF">EC912_10967</name>
</gene>
<protein>
    <recommendedName>
        <fullName evidence="2">Anti-sigma factor antagonist</fullName>
    </recommendedName>
</protein>
<dbReference type="PANTHER" id="PTHR33495">
    <property type="entry name" value="ANTI-SIGMA FACTOR ANTAGONIST TM_1081-RELATED-RELATED"/>
    <property type="match status" value="1"/>
</dbReference>
<dbReference type="Pfam" id="PF01740">
    <property type="entry name" value="STAS"/>
    <property type="match status" value="1"/>
</dbReference>
<sequence>MILNLRSESPTPKRSTVWLDGRLDAETYSQFDEAVRDVTPMVDNGGTLVLDLSGLEYISSAGLRSLAQLRKAMHDRDGRTLLLNPQPQVRKVFDIVKAVPVAEVFADIAELDQYLDLMQRQVTGRTDLQPTSE</sequence>
<dbReference type="SUPFAM" id="SSF52091">
    <property type="entry name" value="SpoIIaa-like"/>
    <property type="match status" value="1"/>
</dbReference>
<dbReference type="NCBIfam" id="TIGR00377">
    <property type="entry name" value="ant_ant_sig"/>
    <property type="match status" value="1"/>
</dbReference>
<dbReference type="AlphaFoldDB" id="A0A4R3YLZ1"/>
<evidence type="ECO:0000313" key="5">
    <source>
        <dbReference type="Proteomes" id="UP000295645"/>
    </source>
</evidence>
<dbReference type="CDD" id="cd07043">
    <property type="entry name" value="STAS_anti-anti-sigma_factors"/>
    <property type="match status" value="1"/>
</dbReference>
<evidence type="ECO:0000259" key="3">
    <source>
        <dbReference type="PROSITE" id="PS50801"/>
    </source>
</evidence>
<dbReference type="InterPro" id="IPR003658">
    <property type="entry name" value="Anti-sigma_ant"/>
</dbReference>
<comment type="similarity">
    <text evidence="1 2">Belongs to the anti-sigma-factor antagonist family.</text>
</comment>
<dbReference type="OrthoDB" id="9808221at2"/>